<dbReference type="RefSeq" id="WP_169944108.1">
    <property type="nucleotide sequence ID" value="NZ_CP053015.1"/>
</dbReference>
<proteinExistence type="inferred from homology"/>
<dbReference type="AlphaFoldDB" id="A0A6M4ARQ4"/>
<dbReference type="PANTHER" id="PTHR43200">
    <property type="entry name" value="PHOSPHATASE"/>
    <property type="match status" value="1"/>
</dbReference>
<keyword evidence="9" id="KW-1185">Reference proteome</keyword>
<evidence type="ECO:0000256" key="2">
    <source>
        <dbReference type="ARBA" id="ARBA00009759"/>
    </source>
</evidence>
<evidence type="ECO:0000313" key="8">
    <source>
        <dbReference type="EMBL" id="QJQ31735.1"/>
    </source>
</evidence>
<dbReference type="GO" id="GO:0000105">
    <property type="term" value="P:L-histidine biosynthetic process"/>
    <property type="evidence" value="ECO:0007669"/>
    <property type="project" value="UniProtKB-UniRule"/>
</dbReference>
<dbReference type="KEGG" id="slan:GV829_04165"/>
<dbReference type="InterPro" id="IPR011809">
    <property type="entry name" value="His_9_proposed"/>
</dbReference>
<dbReference type="FunFam" id="3.30.540.10:FF:000030">
    <property type="entry name" value="Inositol monophosphatase"/>
    <property type="match status" value="1"/>
</dbReference>
<keyword evidence="3 7" id="KW-0479">Metal-binding</keyword>
<keyword evidence="5 7" id="KW-0460">Magnesium</keyword>
<dbReference type="CDD" id="cd01641">
    <property type="entry name" value="Bacterial_IMPase_like_1"/>
    <property type="match status" value="1"/>
</dbReference>
<dbReference type="PRINTS" id="PR00377">
    <property type="entry name" value="IMPHPHTASES"/>
</dbReference>
<comment type="cofactor">
    <cofactor evidence="1 7">
        <name>Mg(2+)</name>
        <dbReference type="ChEBI" id="CHEBI:18420"/>
    </cofactor>
</comment>
<evidence type="ECO:0000256" key="4">
    <source>
        <dbReference type="ARBA" id="ARBA00022801"/>
    </source>
</evidence>
<feature type="binding site" evidence="7">
    <location>
        <position position="209"/>
    </location>
    <ligand>
        <name>Mg(2+)</name>
        <dbReference type="ChEBI" id="CHEBI:18420"/>
        <label>1</label>
        <note>catalytic</note>
    </ligand>
</feature>
<dbReference type="PANTHER" id="PTHR43200:SF6">
    <property type="entry name" value="3'(2'),5'-BISPHOSPHATE NUCLEOTIDASE"/>
    <property type="match status" value="1"/>
</dbReference>
<feature type="binding site" evidence="7">
    <location>
        <position position="83"/>
    </location>
    <ligand>
        <name>Mg(2+)</name>
        <dbReference type="ChEBI" id="CHEBI:18420"/>
        <label>1</label>
        <note>catalytic</note>
    </ligand>
</feature>
<dbReference type="InterPro" id="IPR051090">
    <property type="entry name" value="Inositol_monoP_superfamily"/>
</dbReference>
<gene>
    <name evidence="8" type="primary">hisN</name>
    <name evidence="8" type="ORF">GV829_04165</name>
</gene>
<dbReference type="Proteomes" id="UP000503018">
    <property type="component" value="Chromosome"/>
</dbReference>
<evidence type="ECO:0000256" key="3">
    <source>
        <dbReference type="ARBA" id="ARBA00022723"/>
    </source>
</evidence>
<evidence type="ECO:0000256" key="1">
    <source>
        <dbReference type="ARBA" id="ARBA00001946"/>
    </source>
</evidence>
<dbReference type="InterPro" id="IPR000760">
    <property type="entry name" value="Inositol_monophosphatase-like"/>
</dbReference>
<feature type="binding site" evidence="7">
    <location>
        <position position="67"/>
    </location>
    <ligand>
        <name>Mg(2+)</name>
        <dbReference type="ChEBI" id="CHEBI:18420"/>
        <label>1</label>
        <note>catalytic</note>
    </ligand>
</feature>
<keyword evidence="4 8" id="KW-0378">Hydrolase</keyword>
<dbReference type="GO" id="GO:0046872">
    <property type="term" value="F:metal ion binding"/>
    <property type="evidence" value="ECO:0007669"/>
    <property type="project" value="UniProtKB-KW"/>
</dbReference>
<name>A0A6M4ARQ4_9SPHN</name>
<comment type="similarity">
    <text evidence="2">Belongs to the inositol monophosphatase superfamily.</text>
</comment>
<dbReference type="SUPFAM" id="SSF56655">
    <property type="entry name" value="Carbohydrate phosphatase"/>
    <property type="match status" value="1"/>
</dbReference>
<dbReference type="GO" id="GO:0004401">
    <property type="term" value="F:histidinol-phosphatase activity"/>
    <property type="evidence" value="ECO:0007669"/>
    <property type="project" value="UniProtKB-UniRule"/>
</dbReference>
<evidence type="ECO:0000256" key="7">
    <source>
        <dbReference type="PIRSR" id="PIRSR600760-2"/>
    </source>
</evidence>
<accession>A0A6M4ARQ4</accession>
<feature type="binding site" evidence="7">
    <location>
        <position position="86"/>
    </location>
    <ligand>
        <name>Mg(2+)</name>
        <dbReference type="ChEBI" id="CHEBI:18420"/>
        <label>1</label>
        <note>catalytic</note>
    </ligand>
</feature>
<dbReference type="Gene3D" id="3.40.190.80">
    <property type="match status" value="1"/>
</dbReference>
<dbReference type="NCBIfam" id="TIGR02067">
    <property type="entry name" value="his_9_HisN"/>
    <property type="match status" value="1"/>
</dbReference>
<evidence type="ECO:0000256" key="5">
    <source>
        <dbReference type="ARBA" id="ARBA00022842"/>
    </source>
</evidence>
<organism evidence="8 9">
    <name type="scientific">Sphingomonas lacunae</name>
    <dbReference type="NCBI Taxonomy" id="2698828"/>
    <lineage>
        <taxon>Bacteria</taxon>
        <taxon>Pseudomonadati</taxon>
        <taxon>Pseudomonadota</taxon>
        <taxon>Alphaproteobacteria</taxon>
        <taxon>Sphingomonadales</taxon>
        <taxon>Sphingomonadaceae</taxon>
        <taxon>Sphingomonas</taxon>
    </lineage>
</organism>
<evidence type="ECO:0000313" key="9">
    <source>
        <dbReference type="Proteomes" id="UP000503018"/>
    </source>
</evidence>
<dbReference type="Gene3D" id="3.30.540.10">
    <property type="entry name" value="Fructose-1,6-Bisphosphatase, subunit A, domain 1"/>
    <property type="match status" value="1"/>
</dbReference>
<sequence length="260" mass="27849">MSLSDDIALAQRLADAAGAAIRPWWRSSFSLEDKADASPVTQADREAEEVIRRILDSERPQDGIIGEEFGASRPGAARQWVIDPIDGTTSFIAGRPIFGTLIALMQDGWPVVGIIDQPISGERWVGAMGQTTLFNGAPTTTRRCPDLTQALLATTSPHLFSEHEGEHFINLAGKVAQRRIIYGGDCYNYGLLASGHVDLVCEAGLKLHDLAALVPVIEGAGGMMCDWNGEPLHAASEGHVLALGDPARLEDVMEALACSH</sequence>
<dbReference type="EC" id="3.1.3.15" evidence="6"/>
<evidence type="ECO:0000256" key="6">
    <source>
        <dbReference type="NCBIfam" id="TIGR02067"/>
    </source>
</evidence>
<dbReference type="EMBL" id="CP053015">
    <property type="protein sequence ID" value="QJQ31735.1"/>
    <property type="molecule type" value="Genomic_DNA"/>
</dbReference>
<reference evidence="8 9" key="1">
    <citation type="submission" date="2020-01" db="EMBL/GenBank/DDBJ databases">
        <title>Sphingomonas sp. strain CSW-10.</title>
        <authorList>
            <person name="Chen W.-M."/>
        </authorList>
    </citation>
    <scope>NUCLEOTIDE SEQUENCE [LARGE SCALE GENOMIC DNA]</scope>
    <source>
        <strain evidence="8 9">CSW-10</strain>
    </source>
</reference>
<protein>
    <recommendedName>
        <fullName evidence="6">Histidinol-phosphatase</fullName>
        <ecNumber evidence="6">3.1.3.15</ecNumber>
    </recommendedName>
</protein>
<feature type="binding site" evidence="7">
    <location>
        <position position="85"/>
    </location>
    <ligand>
        <name>Mg(2+)</name>
        <dbReference type="ChEBI" id="CHEBI:18420"/>
        <label>1</label>
        <note>catalytic</note>
    </ligand>
</feature>
<dbReference type="Pfam" id="PF00459">
    <property type="entry name" value="Inositol_P"/>
    <property type="match status" value="1"/>
</dbReference>